<dbReference type="SUPFAM" id="SSF53901">
    <property type="entry name" value="Thiolase-like"/>
    <property type="match status" value="2"/>
</dbReference>
<evidence type="ECO:0000256" key="5">
    <source>
        <dbReference type="RuleBase" id="RU003557"/>
    </source>
</evidence>
<dbReference type="PIRSF" id="PIRSF000429">
    <property type="entry name" value="Ac-CoA_Ac_transf"/>
    <property type="match status" value="1"/>
</dbReference>
<dbReference type="CDD" id="cd00751">
    <property type="entry name" value="thiolase"/>
    <property type="match status" value="1"/>
</dbReference>
<dbReference type="RefSeq" id="WP_379725318.1">
    <property type="nucleotide sequence ID" value="NZ_JBHRYJ010000001.1"/>
</dbReference>
<dbReference type="InterPro" id="IPR020617">
    <property type="entry name" value="Thiolase_C"/>
</dbReference>
<dbReference type="PANTHER" id="PTHR43853">
    <property type="entry name" value="3-KETOACYL-COA THIOLASE, PEROXISOMAL"/>
    <property type="match status" value="1"/>
</dbReference>
<evidence type="ECO:0000313" key="8">
    <source>
        <dbReference type="EMBL" id="MFC3674529.1"/>
    </source>
</evidence>
<dbReference type="PROSITE" id="PS00098">
    <property type="entry name" value="THIOLASE_1"/>
    <property type="match status" value="1"/>
</dbReference>
<reference evidence="9" key="1">
    <citation type="journal article" date="2019" name="Int. J. Syst. Evol. Microbiol.">
        <title>The Global Catalogue of Microorganisms (GCM) 10K type strain sequencing project: providing services to taxonomists for standard genome sequencing and annotation.</title>
        <authorList>
            <consortium name="The Broad Institute Genomics Platform"/>
            <consortium name="The Broad Institute Genome Sequencing Center for Infectious Disease"/>
            <person name="Wu L."/>
            <person name="Ma J."/>
        </authorList>
    </citation>
    <scope>NUCLEOTIDE SEQUENCE [LARGE SCALE GENOMIC DNA]</scope>
    <source>
        <strain evidence="9">KCTC 42182</strain>
    </source>
</reference>
<dbReference type="InterPro" id="IPR016039">
    <property type="entry name" value="Thiolase-like"/>
</dbReference>
<name>A0ABV7VAN7_9PROT</name>
<gene>
    <name evidence="8" type="ORF">ACFOOQ_03180</name>
</gene>
<keyword evidence="4 5" id="KW-0012">Acyltransferase</keyword>
<dbReference type="PROSITE" id="PS00737">
    <property type="entry name" value="THIOLASE_2"/>
    <property type="match status" value="1"/>
</dbReference>
<evidence type="ECO:0000256" key="1">
    <source>
        <dbReference type="ARBA" id="ARBA00005189"/>
    </source>
</evidence>
<dbReference type="InterPro" id="IPR050215">
    <property type="entry name" value="Thiolase-like_sf_Thiolase"/>
</dbReference>
<organism evidence="8 9">
    <name type="scientific">Ferrovibrio xuzhouensis</name>
    <dbReference type="NCBI Taxonomy" id="1576914"/>
    <lineage>
        <taxon>Bacteria</taxon>
        <taxon>Pseudomonadati</taxon>
        <taxon>Pseudomonadota</taxon>
        <taxon>Alphaproteobacteria</taxon>
        <taxon>Rhodospirillales</taxon>
        <taxon>Rhodospirillaceae</taxon>
        <taxon>Ferrovibrio</taxon>
    </lineage>
</organism>
<dbReference type="EMBL" id="JBHRYJ010000001">
    <property type="protein sequence ID" value="MFC3674529.1"/>
    <property type="molecule type" value="Genomic_DNA"/>
</dbReference>
<dbReference type="Pfam" id="PF02803">
    <property type="entry name" value="Thiolase_C"/>
    <property type="match status" value="1"/>
</dbReference>
<sequence length="378" mass="39132">MRNVVIAGYARSPFTLARKGALTKVRPDDLTAQVIKALVERTGVDPKAIEDVIVGCAFPEGEQGLNVARLISFLAGLPQEAAGTTVNRFCGSSMQSIHQAAGAIQMNAGEAFICAGVESMTRIPMGGFNTLPNPRLLKDYPQAYVSMGITAENLANKYGIDRKAQEQMAVDSHAKAAAAQKAGKLKDEIVAIVDGNSRVEEDGCIRADTSAEGLAGLKPAFDEQGSVTAGTSSPLTDGASATLVCSEDFAKAHGLKPLARIKAVAVAGCAPELMGIGPVPATRKALERAGLKLQDIDIIELNEAFAAQTLACVKQADYDMSKVNLDGGAIALGHPMGATGARITGKAASLLQREGKQFALATQCIGGGQGIATVLEAV</sequence>
<comment type="similarity">
    <text evidence="2 5">Belongs to the thiolase-like superfamily. Thiolase family.</text>
</comment>
<accession>A0ABV7VAN7</accession>
<dbReference type="InterPro" id="IPR020613">
    <property type="entry name" value="Thiolase_CS"/>
</dbReference>
<protein>
    <submittedName>
        <fullName evidence="8">Thiolase family protein</fullName>
    </submittedName>
</protein>
<dbReference type="NCBIfam" id="TIGR01930">
    <property type="entry name" value="AcCoA-C-Actrans"/>
    <property type="match status" value="1"/>
</dbReference>
<evidence type="ECO:0000256" key="3">
    <source>
        <dbReference type="ARBA" id="ARBA00022679"/>
    </source>
</evidence>
<dbReference type="InterPro" id="IPR002155">
    <property type="entry name" value="Thiolase"/>
</dbReference>
<keyword evidence="9" id="KW-1185">Reference proteome</keyword>
<dbReference type="Pfam" id="PF00108">
    <property type="entry name" value="Thiolase_N"/>
    <property type="match status" value="1"/>
</dbReference>
<evidence type="ECO:0000259" key="6">
    <source>
        <dbReference type="Pfam" id="PF00108"/>
    </source>
</evidence>
<evidence type="ECO:0000259" key="7">
    <source>
        <dbReference type="Pfam" id="PF02803"/>
    </source>
</evidence>
<feature type="domain" description="Thiolase C-terminal" evidence="7">
    <location>
        <begin position="255"/>
        <end position="376"/>
    </location>
</feature>
<dbReference type="InterPro" id="IPR020616">
    <property type="entry name" value="Thiolase_N"/>
</dbReference>
<evidence type="ECO:0000313" key="9">
    <source>
        <dbReference type="Proteomes" id="UP001595711"/>
    </source>
</evidence>
<dbReference type="Proteomes" id="UP001595711">
    <property type="component" value="Unassembled WGS sequence"/>
</dbReference>
<dbReference type="InterPro" id="IPR020615">
    <property type="entry name" value="Thiolase_acyl_enz_int_AS"/>
</dbReference>
<feature type="domain" description="Thiolase N-terminal" evidence="6">
    <location>
        <begin position="4"/>
        <end position="248"/>
    </location>
</feature>
<comment type="pathway">
    <text evidence="1">Lipid metabolism.</text>
</comment>
<evidence type="ECO:0000256" key="2">
    <source>
        <dbReference type="ARBA" id="ARBA00010982"/>
    </source>
</evidence>
<dbReference type="Gene3D" id="3.40.47.10">
    <property type="match status" value="1"/>
</dbReference>
<comment type="caution">
    <text evidence="8">The sequence shown here is derived from an EMBL/GenBank/DDBJ whole genome shotgun (WGS) entry which is preliminary data.</text>
</comment>
<dbReference type="PANTHER" id="PTHR43853:SF21">
    <property type="entry name" value="STEROID 3-KETOACYL-COA THIOLASE"/>
    <property type="match status" value="1"/>
</dbReference>
<evidence type="ECO:0000256" key="4">
    <source>
        <dbReference type="ARBA" id="ARBA00023315"/>
    </source>
</evidence>
<keyword evidence="3 5" id="KW-0808">Transferase</keyword>
<proteinExistence type="inferred from homology"/>